<name>A0ABS8M228_9FLAO</name>
<dbReference type="RefSeq" id="WP_230000182.1">
    <property type="nucleotide sequence ID" value="NZ_JAJJMN010000001.1"/>
</dbReference>
<evidence type="ECO:0000313" key="1">
    <source>
        <dbReference type="EMBL" id="MCC9018888.1"/>
    </source>
</evidence>
<dbReference type="SUPFAM" id="SSF55729">
    <property type="entry name" value="Acyl-CoA N-acyltransferases (Nat)"/>
    <property type="match status" value="1"/>
</dbReference>
<organism evidence="1 2">
    <name type="scientific">Flavobacterium lipolyticum</name>
    <dbReference type="NCBI Taxonomy" id="2893754"/>
    <lineage>
        <taxon>Bacteria</taxon>
        <taxon>Pseudomonadati</taxon>
        <taxon>Bacteroidota</taxon>
        <taxon>Flavobacteriia</taxon>
        <taxon>Flavobacteriales</taxon>
        <taxon>Flavobacteriaceae</taxon>
        <taxon>Flavobacterium</taxon>
    </lineage>
</organism>
<dbReference type="EMBL" id="JAJJMN010000001">
    <property type="protein sequence ID" value="MCC9018888.1"/>
    <property type="molecule type" value="Genomic_DNA"/>
</dbReference>
<dbReference type="InterPro" id="IPR016181">
    <property type="entry name" value="Acyl_CoA_acyltransferase"/>
</dbReference>
<accession>A0ABS8M228</accession>
<proteinExistence type="predicted"/>
<keyword evidence="2" id="KW-1185">Reference proteome</keyword>
<protein>
    <submittedName>
        <fullName evidence="1">GNAT family N-acetyltransferase</fullName>
    </submittedName>
</protein>
<evidence type="ECO:0000313" key="2">
    <source>
        <dbReference type="Proteomes" id="UP001430700"/>
    </source>
</evidence>
<dbReference type="Proteomes" id="UP001430700">
    <property type="component" value="Unassembled WGS sequence"/>
</dbReference>
<comment type="caution">
    <text evidence="1">The sequence shown here is derived from an EMBL/GenBank/DDBJ whole genome shotgun (WGS) entry which is preliminary data.</text>
</comment>
<gene>
    <name evidence="1" type="ORF">LNQ34_14045</name>
</gene>
<dbReference type="Gene3D" id="3.40.630.30">
    <property type="match status" value="1"/>
</dbReference>
<sequence>MRTITYKIEPIERHFTFSTLLKKQQASSHLKEAVEIPDFSIEKARPVHTFWIKQICEVTLSSAIARGTGISGRSPEFLETKMKKGEAVIAFASDGRWAGFSFISSWENGKYVSNSGLIVAPEFRHTGLAKRIKTKIFELSREKYPNARIFSLSTGLAVMKMNHELGFEPVTYSELTTDEMFWENCKSCVNCPILINKERKNCLCTAMLYDPKKNEGIVDQVQNLETV</sequence>
<reference evidence="1" key="1">
    <citation type="submission" date="2021-11" db="EMBL/GenBank/DDBJ databases">
        <title>Description of novel Flavobacterium species.</title>
        <authorList>
            <person name="Saticioglu I.B."/>
            <person name="Ay H."/>
            <person name="Altun S."/>
            <person name="Duman M."/>
        </authorList>
    </citation>
    <scope>NUCLEOTIDE SEQUENCE</scope>
    <source>
        <strain evidence="1">F-126</strain>
    </source>
</reference>